<evidence type="ECO:0000313" key="1">
    <source>
        <dbReference type="EMBL" id="UXN70581.1"/>
    </source>
</evidence>
<sequence length="86" mass="9487">MRILNLRHTSGAGSVLARFDIEVSSEITLLDWYLKRTGRGELRVFPPSPRHGQPSARLSPKLMAEISALVISSTEGDARYDVLHAA</sequence>
<dbReference type="Proteomes" id="UP001061862">
    <property type="component" value="Chromosome"/>
</dbReference>
<dbReference type="EMBL" id="CP104965">
    <property type="protein sequence ID" value="UXN70581.1"/>
    <property type="molecule type" value="Genomic_DNA"/>
</dbReference>
<name>A0ABY6CHC9_9HYPH</name>
<organism evidence="1 2">
    <name type="scientific">Devosia neptuniae</name>
    <dbReference type="NCBI Taxonomy" id="191302"/>
    <lineage>
        <taxon>Bacteria</taxon>
        <taxon>Pseudomonadati</taxon>
        <taxon>Pseudomonadota</taxon>
        <taxon>Alphaproteobacteria</taxon>
        <taxon>Hyphomicrobiales</taxon>
        <taxon>Devosiaceae</taxon>
        <taxon>Devosia</taxon>
    </lineage>
</organism>
<proteinExistence type="predicted"/>
<protein>
    <submittedName>
        <fullName evidence="1">Uncharacterized protein</fullName>
    </submittedName>
</protein>
<evidence type="ECO:0000313" key="2">
    <source>
        <dbReference type="Proteomes" id="UP001061862"/>
    </source>
</evidence>
<keyword evidence="2" id="KW-1185">Reference proteome</keyword>
<dbReference type="RefSeq" id="WP_262169700.1">
    <property type="nucleotide sequence ID" value="NZ_CP104965.1"/>
</dbReference>
<accession>A0ABY6CHC9</accession>
<reference evidence="1 2" key="1">
    <citation type="submission" date="2022-09" db="EMBL/GenBank/DDBJ databases">
        <title>Interaction between co-microsymbionts with complementary sets of symbiotic genes in legume-rhizobium systems.</title>
        <authorList>
            <person name="Safronova V."/>
            <person name="Sazanova A."/>
            <person name="Afonin A."/>
            <person name="Chirak E."/>
        </authorList>
    </citation>
    <scope>NUCLEOTIDE SEQUENCE [LARGE SCALE GENOMIC DNA]</scope>
    <source>
        <strain evidence="1 2">A18/4-1</strain>
    </source>
</reference>
<gene>
    <name evidence="1" type="ORF">N8A98_05145</name>
</gene>